<dbReference type="RefSeq" id="WP_210801501.1">
    <property type="nucleotide sequence ID" value="NZ_JAGQDE010000005.1"/>
</dbReference>
<dbReference type="Proteomes" id="UP000678374">
    <property type="component" value="Unassembled WGS sequence"/>
</dbReference>
<evidence type="ECO:0000313" key="2">
    <source>
        <dbReference type="EMBL" id="MBQ0958991.1"/>
    </source>
</evidence>
<reference evidence="2" key="1">
    <citation type="submission" date="2021-04" db="EMBL/GenBank/DDBJ databases">
        <title>The genome sequence of Ideonella sp. 4Y11.</title>
        <authorList>
            <person name="Liu Y."/>
        </authorList>
    </citation>
    <scope>NUCLEOTIDE SEQUENCE</scope>
    <source>
        <strain evidence="2">4Y11</strain>
    </source>
</reference>
<keyword evidence="1" id="KW-0472">Membrane</keyword>
<gene>
    <name evidence="2" type="ORF">KAK06_08465</name>
</gene>
<name>A0A941BFP8_9BURK</name>
<comment type="caution">
    <text evidence="2">The sequence shown here is derived from an EMBL/GenBank/DDBJ whole genome shotgun (WGS) entry which is preliminary data.</text>
</comment>
<protein>
    <submittedName>
        <fullName evidence="2">Uncharacterized protein</fullName>
    </submittedName>
</protein>
<feature type="transmembrane region" description="Helical" evidence="1">
    <location>
        <begin position="98"/>
        <end position="116"/>
    </location>
</feature>
<keyword evidence="3" id="KW-1185">Reference proteome</keyword>
<proteinExistence type="predicted"/>
<evidence type="ECO:0000256" key="1">
    <source>
        <dbReference type="SAM" id="Phobius"/>
    </source>
</evidence>
<keyword evidence="1" id="KW-0812">Transmembrane</keyword>
<accession>A0A941BFP8</accession>
<feature type="transmembrane region" description="Helical" evidence="1">
    <location>
        <begin position="57"/>
        <end position="77"/>
    </location>
</feature>
<keyword evidence="1" id="KW-1133">Transmembrane helix</keyword>
<organism evidence="2 3">
    <name type="scientific">Ideonella aquatica</name>
    <dbReference type="NCBI Taxonomy" id="2824119"/>
    <lineage>
        <taxon>Bacteria</taxon>
        <taxon>Pseudomonadati</taxon>
        <taxon>Pseudomonadota</taxon>
        <taxon>Betaproteobacteria</taxon>
        <taxon>Burkholderiales</taxon>
        <taxon>Sphaerotilaceae</taxon>
        <taxon>Ideonella</taxon>
    </lineage>
</organism>
<feature type="transmembrane region" description="Helical" evidence="1">
    <location>
        <begin position="17"/>
        <end position="37"/>
    </location>
</feature>
<evidence type="ECO:0000313" key="3">
    <source>
        <dbReference type="Proteomes" id="UP000678374"/>
    </source>
</evidence>
<sequence length="153" mass="16490">MTGTDELLAQRRSVARYAWWITAGIAVLCVLVPFFYAFTRPGGAPDQFNAAANLAELVGMAGSLSTLSFLVVAVMFRENGPAARRRLPAAMKQALDEGLILTAGYWLLFIAMSSTGGDGDGILRGWLIILYPPILVAYVMLNSRRGHDRGAIG</sequence>
<feature type="transmembrane region" description="Helical" evidence="1">
    <location>
        <begin position="122"/>
        <end position="141"/>
    </location>
</feature>
<dbReference type="AlphaFoldDB" id="A0A941BFP8"/>
<dbReference type="EMBL" id="JAGQDE010000005">
    <property type="protein sequence ID" value="MBQ0958991.1"/>
    <property type="molecule type" value="Genomic_DNA"/>
</dbReference>